<dbReference type="PANTHER" id="PTHR45674:SF4">
    <property type="entry name" value="DNA LIGASE 1"/>
    <property type="match status" value="1"/>
</dbReference>
<dbReference type="GO" id="GO:0006281">
    <property type="term" value="P:DNA repair"/>
    <property type="evidence" value="ECO:0007669"/>
    <property type="project" value="InterPro"/>
</dbReference>
<dbReference type="Gene3D" id="2.40.50.140">
    <property type="entry name" value="Nucleic acid-binding proteins"/>
    <property type="match status" value="1"/>
</dbReference>
<dbReference type="AlphaFoldDB" id="A0A7M2YY89"/>
<dbReference type="PANTHER" id="PTHR45674">
    <property type="entry name" value="DNA LIGASE 1/3 FAMILY MEMBER"/>
    <property type="match status" value="1"/>
</dbReference>
<reference evidence="5 6" key="1">
    <citation type="submission" date="2018-07" db="EMBL/GenBank/DDBJ databases">
        <title>High-quality-draft genome sequence of Gaiella occulta.</title>
        <authorList>
            <person name="Severino R."/>
            <person name="Froufe H.J.C."/>
            <person name="Rainey F.A."/>
            <person name="Barroso C."/>
            <person name="Albuquerque L."/>
            <person name="Lobo-Da-Cunha A."/>
            <person name="Da Costa M.S."/>
            <person name="Egas C."/>
        </authorList>
    </citation>
    <scope>NUCLEOTIDE SEQUENCE [LARGE SCALE GENOMIC DNA]</scope>
    <source>
        <strain evidence="5 6">F2-233</strain>
    </source>
</reference>
<name>A0A7M2YY89_9ACTN</name>
<evidence type="ECO:0000313" key="5">
    <source>
        <dbReference type="EMBL" id="RDI74834.1"/>
    </source>
</evidence>
<reference evidence="6" key="2">
    <citation type="journal article" date="2019" name="MicrobiologyOpen">
        <title>High-quality draft genome sequence of Gaiella occulta isolated from a 150 meter deep mineral water borehole and comparison with the genome sequences of other deep-branching lineages of the phylum Actinobacteria.</title>
        <authorList>
            <person name="Severino R."/>
            <person name="Froufe H.J.C."/>
            <person name="Barroso C."/>
            <person name="Albuquerque L."/>
            <person name="Lobo-da-Cunha A."/>
            <person name="da Costa M.S."/>
            <person name="Egas C."/>
        </authorList>
    </citation>
    <scope>NUCLEOTIDE SEQUENCE [LARGE SCALE GENOMIC DNA]</scope>
    <source>
        <strain evidence="6">F2-233</strain>
    </source>
</reference>
<dbReference type="NCBIfam" id="NF006078">
    <property type="entry name" value="PRK08224.1"/>
    <property type="match status" value="1"/>
</dbReference>
<dbReference type="GO" id="GO:0005524">
    <property type="term" value="F:ATP binding"/>
    <property type="evidence" value="ECO:0007669"/>
    <property type="project" value="InterPro"/>
</dbReference>
<gene>
    <name evidence="5" type="ORF">Gocc_1723</name>
</gene>
<keyword evidence="6" id="KW-1185">Reference proteome</keyword>
<comment type="caution">
    <text evidence="5">The sequence shown here is derived from an EMBL/GenBank/DDBJ whole genome shotgun (WGS) entry which is preliminary data.</text>
</comment>
<dbReference type="SUPFAM" id="SSF56091">
    <property type="entry name" value="DNA ligase/mRNA capping enzyme, catalytic domain"/>
    <property type="match status" value="1"/>
</dbReference>
<sequence length="320" mass="35508">MRDLPAGDGWLYEPKWDGFRGVLENAGGEPRLWSRNGRPLLRYFPELLPLGELLPPRSALDGEIVIERDGAIDFDAMQMRLHPAESRIRKLSAEIPARFVVFDMLLWGGEALWQRPLCERRARLERDAAAFTLSPASSDPRQAQGWLRSLELLGLDGVVAKRLDRPVEAGGRGAVVKVKPERTADCVVIGLRWKAKPDRIATLLLGLYGEDGEIGDVGSAAVAPGRHAAIAEQVLPLLENAPERRFAEPNRWGGAGLEEQALRPELVAEVRYDKLQGRRFRHGTKLIRLRPDKDPRACTWAELRSPRPTGGLAVADLLAP</sequence>
<dbReference type="Gene3D" id="3.30.470.30">
    <property type="entry name" value="DNA ligase/mRNA capping enzyme"/>
    <property type="match status" value="1"/>
</dbReference>
<evidence type="ECO:0000256" key="1">
    <source>
        <dbReference type="ARBA" id="ARBA00007572"/>
    </source>
</evidence>
<evidence type="ECO:0000256" key="3">
    <source>
        <dbReference type="ARBA" id="ARBA00034003"/>
    </source>
</evidence>
<evidence type="ECO:0000256" key="2">
    <source>
        <dbReference type="ARBA" id="ARBA00022598"/>
    </source>
</evidence>
<dbReference type="InterPro" id="IPR012310">
    <property type="entry name" value="DNA_ligase_ATP-dep_cent"/>
</dbReference>
<comment type="similarity">
    <text evidence="1">Belongs to the ATP-dependent DNA ligase family.</text>
</comment>
<comment type="catalytic activity">
    <reaction evidence="3">
        <text>ATP + (deoxyribonucleotide)n-3'-hydroxyl + 5'-phospho-(deoxyribonucleotide)m = (deoxyribonucleotide)n+m + AMP + diphosphate.</text>
        <dbReference type="EC" id="6.5.1.1"/>
    </reaction>
</comment>
<dbReference type="GO" id="GO:0006310">
    <property type="term" value="P:DNA recombination"/>
    <property type="evidence" value="ECO:0007669"/>
    <property type="project" value="InterPro"/>
</dbReference>
<dbReference type="InterPro" id="IPR050191">
    <property type="entry name" value="ATP-dep_DNA_ligase"/>
</dbReference>
<dbReference type="SUPFAM" id="SSF50249">
    <property type="entry name" value="Nucleic acid-binding proteins"/>
    <property type="match status" value="1"/>
</dbReference>
<accession>A0A7M2YY89</accession>
<protein>
    <submittedName>
        <fullName evidence="5">ATP-dependent DNA ligase</fullName>
    </submittedName>
</protein>
<organism evidence="5 6">
    <name type="scientific">Gaiella occulta</name>
    <dbReference type="NCBI Taxonomy" id="1002870"/>
    <lineage>
        <taxon>Bacteria</taxon>
        <taxon>Bacillati</taxon>
        <taxon>Actinomycetota</taxon>
        <taxon>Thermoleophilia</taxon>
        <taxon>Gaiellales</taxon>
        <taxon>Gaiellaceae</taxon>
        <taxon>Gaiella</taxon>
    </lineage>
</organism>
<dbReference type="PROSITE" id="PS00697">
    <property type="entry name" value="DNA_LIGASE_A1"/>
    <property type="match status" value="1"/>
</dbReference>
<dbReference type="Pfam" id="PF01068">
    <property type="entry name" value="DNA_ligase_A_M"/>
    <property type="match status" value="1"/>
</dbReference>
<dbReference type="Proteomes" id="UP000254134">
    <property type="component" value="Unassembled WGS sequence"/>
</dbReference>
<feature type="domain" description="ATP-dependent DNA ligase family profile" evidence="4">
    <location>
        <begin position="8"/>
        <end position="179"/>
    </location>
</feature>
<evidence type="ECO:0000259" key="4">
    <source>
        <dbReference type="Pfam" id="PF01068"/>
    </source>
</evidence>
<dbReference type="InterPro" id="IPR012340">
    <property type="entry name" value="NA-bd_OB-fold"/>
</dbReference>
<dbReference type="InterPro" id="IPR016059">
    <property type="entry name" value="DNA_ligase_ATP-dep_CS"/>
</dbReference>
<evidence type="ECO:0000313" key="6">
    <source>
        <dbReference type="Proteomes" id="UP000254134"/>
    </source>
</evidence>
<dbReference type="EMBL" id="QQZY01000003">
    <property type="protein sequence ID" value="RDI74834.1"/>
    <property type="molecule type" value="Genomic_DNA"/>
</dbReference>
<dbReference type="GO" id="GO:0003910">
    <property type="term" value="F:DNA ligase (ATP) activity"/>
    <property type="evidence" value="ECO:0007669"/>
    <property type="project" value="UniProtKB-EC"/>
</dbReference>
<keyword evidence="2 5" id="KW-0436">Ligase</keyword>
<proteinExistence type="inferred from homology"/>